<reference evidence="1" key="1">
    <citation type="submission" date="2021-01" db="EMBL/GenBank/DDBJ databases">
        <authorList>
            <consortium name="Genoscope - CEA"/>
            <person name="William W."/>
        </authorList>
    </citation>
    <scope>NUCLEOTIDE SEQUENCE</scope>
</reference>
<name>A0A8S1XSL9_9CILI</name>
<dbReference type="Proteomes" id="UP000689195">
    <property type="component" value="Unassembled WGS sequence"/>
</dbReference>
<proteinExistence type="predicted"/>
<keyword evidence="2" id="KW-1185">Reference proteome</keyword>
<organism evidence="1 2">
    <name type="scientific">Paramecium pentaurelia</name>
    <dbReference type="NCBI Taxonomy" id="43138"/>
    <lineage>
        <taxon>Eukaryota</taxon>
        <taxon>Sar</taxon>
        <taxon>Alveolata</taxon>
        <taxon>Ciliophora</taxon>
        <taxon>Intramacronucleata</taxon>
        <taxon>Oligohymenophorea</taxon>
        <taxon>Peniculida</taxon>
        <taxon>Parameciidae</taxon>
        <taxon>Paramecium</taxon>
    </lineage>
</organism>
<dbReference type="OrthoDB" id="310083at2759"/>
<accession>A0A8S1XSL9</accession>
<evidence type="ECO:0000313" key="1">
    <source>
        <dbReference type="EMBL" id="CAD8203798.1"/>
    </source>
</evidence>
<comment type="caution">
    <text evidence="1">The sequence shown here is derived from an EMBL/GenBank/DDBJ whole genome shotgun (WGS) entry which is preliminary data.</text>
</comment>
<sequence>MSLPIAVVDKNKEVNYSKVNENDLVYQIIKEIHGGDNDILVVSDNVVCYFDESFSQFKKRIQKDEVLLFIVKSLSQIQNQLIDIQKENYEYKKAYKLLQDNFRDQLIKDSQIQQKKLEFQIISTDGNLTTFNSTIFEQRFNNQTIEKLLGEVTKIKRITSISSSKLCQSEIYFDNEITSQVISQIDSCYFCNNAINQNRIQLTCFHNFHEECLVSIFFGQLENQCNTSLSCLCNITLQAQIILLIQDKNSQILLRHKLLQNQLNKLVKDYKLEKCQKLYCYYYFKRNNQLEIQNNFCPLCLC</sequence>
<gene>
    <name evidence="1" type="ORF">PPENT_87.1.T1350037</name>
</gene>
<protein>
    <recommendedName>
        <fullName evidence="3">RING-type domain-containing protein</fullName>
    </recommendedName>
</protein>
<dbReference type="AlphaFoldDB" id="A0A8S1XSL9"/>
<dbReference type="EMBL" id="CAJJDO010000135">
    <property type="protein sequence ID" value="CAD8203798.1"/>
    <property type="molecule type" value="Genomic_DNA"/>
</dbReference>
<evidence type="ECO:0000313" key="2">
    <source>
        <dbReference type="Proteomes" id="UP000689195"/>
    </source>
</evidence>
<evidence type="ECO:0008006" key="3">
    <source>
        <dbReference type="Google" id="ProtNLM"/>
    </source>
</evidence>